<proteinExistence type="predicted"/>
<dbReference type="SUPFAM" id="SSF52317">
    <property type="entry name" value="Class I glutamine amidotransferase-like"/>
    <property type="match status" value="1"/>
</dbReference>
<dbReference type="AlphaFoldDB" id="A0A3B1DXA3"/>
<evidence type="ECO:0000259" key="1">
    <source>
        <dbReference type="Pfam" id="PF06283"/>
    </source>
</evidence>
<feature type="domain" description="ThuA-like" evidence="1">
    <location>
        <begin position="48"/>
        <end position="258"/>
    </location>
</feature>
<dbReference type="InterPro" id="IPR029062">
    <property type="entry name" value="Class_I_gatase-like"/>
</dbReference>
<accession>A0A3B1DXA3</accession>
<gene>
    <name evidence="2" type="ORF">MNBD_PLANCTO03-1595</name>
</gene>
<sequence>MFTTLKHTRGGLIRLVAVAFSLVLGAQGAIVSAQEADGTTAITQPRSVLIYSRTVGFRHASIPDGIAALQALGTAHGFLVVATEDPAHFTDETLDQYAVVVFLSTTGDILNDDQQGAFERFIAKGRGFVGIHAAADTEYDWPWYGKLVGGYFKSHPPVQPADLLVIDRDHPATAHLDEVWHRTDEWYNYRQNPRGRVRVLIELDESTYKNGGMGDDHPIAWCHEFGGGRAFYTGGGHTSESFTEPEFLAHLLGAIRWAAGEDQKQNLPISKQNLPALK</sequence>
<reference evidence="2" key="1">
    <citation type="submission" date="2018-06" db="EMBL/GenBank/DDBJ databases">
        <authorList>
            <person name="Zhirakovskaya E."/>
        </authorList>
    </citation>
    <scope>NUCLEOTIDE SEQUENCE</scope>
</reference>
<dbReference type="Gene3D" id="3.40.50.880">
    <property type="match status" value="1"/>
</dbReference>
<dbReference type="EMBL" id="UOGK01000330">
    <property type="protein sequence ID" value="VAX40070.1"/>
    <property type="molecule type" value="Genomic_DNA"/>
</dbReference>
<dbReference type="Pfam" id="PF06283">
    <property type="entry name" value="ThuA"/>
    <property type="match status" value="1"/>
</dbReference>
<dbReference type="PANTHER" id="PTHR40469:SF2">
    <property type="entry name" value="GALACTOSE-BINDING DOMAIN-LIKE SUPERFAMILY PROTEIN"/>
    <property type="match status" value="1"/>
</dbReference>
<organism evidence="2">
    <name type="scientific">hydrothermal vent metagenome</name>
    <dbReference type="NCBI Taxonomy" id="652676"/>
    <lineage>
        <taxon>unclassified sequences</taxon>
        <taxon>metagenomes</taxon>
        <taxon>ecological metagenomes</taxon>
    </lineage>
</organism>
<dbReference type="InterPro" id="IPR029010">
    <property type="entry name" value="ThuA-like"/>
</dbReference>
<dbReference type="PANTHER" id="PTHR40469">
    <property type="entry name" value="SECRETED GLYCOSYL HYDROLASE"/>
    <property type="match status" value="1"/>
</dbReference>
<evidence type="ECO:0000313" key="2">
    <source>
        <dbReference type="EMBL" id="VAX40070.1"/>
    </source>
</evidence>
<protein>
    <submittedName>
        <fullName evidence="2">Cytochrome c551/c552</fullName>
    </submittedName>
</protein>
<name>A0A3B1DXA3_9ZZZZ</name>